<dbReference type="PANTHER" id="PTHR43424">
    <property type="entry name" value="LOCUS PUTATIVE PROTEIN 1-RELATED"/>
    <property type="match status" value="1"/>
</dbReference>
<dbReference type="InterPro" id="IPR052556">
    <property type="entry name" value="PolySynth_Transporter"/>
</dbReference>
<name>A0A3A5MLR3_9MICO</name>
<accession>A0A3A5MLR3</accession>
<dbReference type="Pfam" id="PF13440">
    <property type="entry name" value="Polysacc_synt_3"/>
    <property type="match status" value="1"/>
</dbReference>
<dbReference type="CDD" id="cd13128">
    <property type="entry name" value="MATE_Wzx_like"/>
    <property type="match status" value="1"/>
</dbReference>
<keyword evidence="1" id="KW-0472">Membrane</keyword>
<dbReference type="AlphaFoldDB" id="A0A3A5MLR3"/>
<reference evidence="2 3" key="1">
    <citation type="submission" date="2018-09" db="EMBL/GenBank/DDBJ databases">
        <title>Novel species of Cryobacterium.</title>
        <authorList>
            <person name="Liu Q."/>
            <person name="Xin Y.-H."/>
        </authorList>
    </citation>
    <scope>NUCLEOTIDE SEQUENCE [LARGE SCALE GENOMIC DNA]</scope>
    <source>
        <strain evidence="2 3">Hh39</strain>
    </source>
</reference>
<feature type="transmembrane region" description="Helical" evidence="1">
    <location>
        <begin position="25"/>
        <end position="46"/>
    </location>
</feature>
<protein>
    <submittedName>
        <fullName evidence="2">Flippase</fullName>
    </submittedName>
</protein>
<dbReference type="EMBL" id="QZVS01000053">
    <property type="protein sequence ID" value="RJT91037.1"/>
    <property type="molecule type" value="Genomic_DNA"/>
</dbReference>
<keyword evidence="1" id="KW-0812">Transmembrane</keyword>
<gene>
    <name evidence="2" type="ORF">D6T64_02770</name>
</gene>
<evidence type="ECO:0000313" key="3">
    <source>
        <dbReference type="Proteomes" id="UP000272015"/>
    </source>
</evidence>
<feature type="transmembrane region" description="Helical" evidence="1">
    <location>
        <begin position="341"/>
        <end position="360"/>
    </location>
</feature>
<evidence type="ECO:0000313" key="2">
    <source>
        <dbReference type="EMBL" id="RJT91037.1"/>
    </source>
</evidence>
<evidence type="ECO:0000256" key="1">
    <source>
        <dbReference type="SAM" id="Phobius"/>
    </source>
</evidence>
<feature type="transmembrane region" description="Helical" evidence="1">
    <location>
        <begin position="307"/>
        <end position="335"/>
    </location>
</feature>
<dbReference type="OrthoDB" id="3320002at2"/>
<dbReference type="PANTHER" id="PTHR43424:SF1">
    <property type="entry name" value="LOCUS PUTATIVE PROTEIN 1-RELATED"/>
    <property type="match status" value="1"/>
</dbReference>
<feature type="transmembrane region" description="Helical" evidence="1">
    <location>
        <begin position="372"/>
        <end position="393"/>
    </location>
</feature>
<dbReference type="RefSeq" id="WP_119971249.1">
    <property type="nucleotide sequence ID" value="NZ_QZVS01000053.1"/>
</dbReference>
<feature type="transmembrane region" description="Helical" evidence="1">
    <location>
        <begin position="226"/>
        <end position="247"/>
    </location>
</feature>
<comment type="caution">
    <text evidence="2">The sequence shown here is derived from an EMBL/GenBank/DDBJ whole genome shotgun (WGS) entry which is preliminary data.</text>
</comment>
<feature type="transmembrane region" description="Helical" evidence="1">
    <location>
        <begin position="58"/>
        <end position="84"/>
    </location>
</feature>
<keyword evidence="1" id="KW-1133">Transmembrane helix</keyword>
<feature type="transmembrane region" description="Helical" evidence="1">
    <location>
        <begin position="183"/>
        <end position="206"/>
    </location>
</feature>
<feature type="transmembrane region" description="Helical" evidence="1">
    <location>
        <begin position="96"/>
        <end position="120"/>
    </location>
</feature>
<sequence length="452" mass="48612">MITGCWPTRDARLCGMSSRNSRANFVFLLAEKIVNLLAVAAVNIVVLRSLGPDEFGYLGAATAVLAITLPLSLFGQVALVRFYAEKSASESQLLRVAVLFSVVGSLLGFIALVVSAHYIFRTGPSGGLLLILSLAMLARPFSAVDFWFQATKQNSTAALCRTASILASSIGRMVVALTTQSLWLLACIVVLENLIAGVLLTAAYLVRRRSSTHSVLLPSRSAPFSAILRVSLPLLAYSFMVILYMRIDQPMLLVLSDSREVGLYSAAANLSDAMSFLPTALLTAVLPGLVALNLTDRASFEGKSDSLFRLAAGLGYLVGMGGIALGPLIVGVLYGPDFEETGVLVQILFCGAPFLFLGVLRTVWILTEGLHFEALVSAVGAVLLNIGLNLFLIPHYGAVAAATTTVLAHIFNGILGNLFFRKTRGLFLRQMRALIPWRSLATVYAVLRWRRI</sequence>
<feature type="transmembrane region" description="Helical" evidence="1">
    <location>
        <begin position="273"/>
        <end position="295"/>
    </location>
</feature>
<dbReference type="Proteomes" id="UP000272015">
    <property type="component" value="Unassembled WGS sequence"/>
</dbReference>
<feature type="transmembrane region" description="Helical" evidence="1">
    <location>
        <begin position="399"/>
        <end position="420"/>
    </location>
</feature>
<keyword evidence="3" id="KW-1185">Reference proteome</keyword>
<proteinExistence type="predicted"/>
<organism evidence="2 3">
    <name type="scientific">Cryobacterium melibiosiphilum</name>
    <dbReference type="NCBI Taxonomy" id="995039"/>
    <lineage>
        <taxon>Bacteria</taxon>
        <taxon>Bacillati</taxon>
        <taxon>Actinomycetota</taxon>
        <taxon>Actinomycetes</taxon>
        <taxon>Micrococcales</taxon>
        <taxon>Microbacteriaceae</taxon>
        <taxon>Cryobacterium</taxon>
    </lineage>
</organism>